<reference evidence="1" key="2">
    <citation type="submission" date="2011-02" db="EMBL/GenBank/DDBJ databases">
        <authorList>
            <person name="MacLean D."/>
        </authorList>
    </citation>
    <scope>NUCLEOTIDE SEQUENCE</scope>
</reference>
<dbReference type="AlphaFoldDB" id="F0WYC1"/>
<proteinExistence type="predicted"/>
<dbReference type="EMBL" id="FR824421">
    <property type="protein sequence ID" value="CCA26473.1"/>
    <property type="molecule type" value="Genomic_DNA"/>
</dbReference>
<evidence type="ECO:0000313" key="1">
    <source>
        <dbReference type="EMBL" id="CCA26473.1"/>
    </source>
</evidence>
<gene>
    <name evidence="1" type="primary">AlNc14C377G11180</name>
    <name evidence="1" type="ORF">ALNC14_126170</name>
</gene>
<name>F0WYC1_9STRA</name>
<sequence length="61" mass="7225">MSLNRVIEAAIPMLVLPTRLSKKRITDHVAKEMQSMHANDHHFNMLHSVQYCNDQKQFYRT</sequence>
<dbReference type="HOGENOM" id="CLU_2927392_0_0_1"/>
<protein>
    <submittedName>
        <fullName evidence="1">AlNc14C377G11180 protein</fullName>
    </submittedName>
</protein>
<reference evidence="1" key="1">
    <citation type="journal article" date="2011" name="PLoS Biol.">
        <title>Gene gain and loss during evolution of obligate parasitism in the white rust pathogen of Arabidopsis thaliana.</title>
        <authorList>
            <person name="Kemen E."/>
            <person name="Gardiner A."/>
            <person name="Schultz-Larsen T."/>
            <person name="Kemen A.C."/>
            <person name="Balmuth A.L."/>
            <person name="Robert-Seilaniantz A."/>
            <person name="Bailey K."/>
            <person name="Holub E."/>
            <person name="Studholme D.J."/>
            <person name="Maclean D."/>
            <person name="Jones J.D."/>
        </authorList>
    </citation>
    <scope>NUCLEOTIDE SEQUENCE</scope>
</reference>
<accession>F0WYC1</accession>
<organism evidence="1">
    <name type="scientific">Albugo laibachii Nc14</name>
    <dbReference type="NCBI Taxonomy" id="890382"/>
    <lineage>
        <taxon>Eukaryota</taxon>
        <taxon>Sar</taxon>
        <taxon>Stramenopiles</taxon>
        <taxon>Oomycota</taxon>
        <taxon>Peronosporomycetes</taxon>
        <taxon>Albuginales</taxon>
        <taxon>Albuginaceae</taxon>
        <taxon>Albugo</taxon>
    </lineage>
</organism>